<dbReference type="Proteomes" id="UP000620124">
    <property type="component" value="Unassembled WGS sequence"/>
</dbReference>
<comment type="caution">
    <text evidence="2">The sequence shown here is derived from an EMBL/GenBank/DDBJ whole genome shotgun (WGS) entry which is preliminary data.</text>
</comment>
<proteinExistence type="predicted"/>
<evidence type="ECO:0000313" key="3">
    <source>
        <dbReference type="Proteomes" id="UP000620124"/>
    </source>
</evidence>
<protein>
    <submittedName>
        <fullName evidence="2">Uncharacterized protein</fullName>
    </submittedName>
</protein>
<evidence type="ECO:0000256" key="1">
    <source>
        <dbReference type="SAM" id="MobiDB-lite"/>
    </source>
</evidence>
<gene>
    <name evidence="2" type="ORF">MVEN_02219900</name>
</gene>
<dbReference type="AlphaFoldDB" id="A0A8H7CFQ4"/>
<reference evidence="2" key="1">
    <citation type="submission" date="2020-05" db="EMBL/GenBank/DDBJ databases">
        <title>Mycena genomes resolve the evolution of fungal bioluminescence.</title>
        <authorList>
            <person name="Tsai I.J."/>
        </authorList>
    </citation>
    <scope>NUCLEOTIDE SEQUENCE</scope>
    <source>
        <strain evidence="2">CCC161011</strain>
    </source>
</reference>
<feature type="compositionally biased region" description="Low complexity" evidence="1">
    <location>
        <begin position="149"/>
        <end position="159"/>
    </location>
</feature>
<sequence>MFGRERAYNDWLDPYGLFSRDPYGYGDDYRAGFAPVSDRAYRALDDAKTLFLHHLASVDTSAGPVKEEIIKFHLVPDMKKEFNKFVKQHGCTPSQRKLTREEQDKINKTRKSLMIFSSVTVSRQAQQAYLAKNPAKAPVAAASQNAVAGNSKAAAAPAPLGTSQSLKRTANAAQLDDASASAAENGSLTKKKKL</sequence>
<feature type="compositionally biased region" description="Low complexity" evidence="1">
    <location>
        <begin position="170"/>
        <end position="183"/>
    </location>
</feature>
<organism evidence="2 3">
    <name type="scientific">Mycena venus</name>
    <dbReference type="NCBI Taxonomy" id="2733690"/>
    <lineage>
        <taxon>Eukaryota</taxon>
        <taxon>Fungi</taxon>
        <taxon>Dikarya</taxon>
        <taxon>Basidiomycota</taxon>
        <taxon>Agaricomycotina</taxon>
        <taxon>Agaricomycetes</taxon>
        <taxon>Agaricomycetidae</taxon>
        <taxon>Agaricales</taxon>
        <taxon>Marasmiineae</taxon>
        <taxon>Mycenaceae</taxon>
        <taxon>Mycena</taxon>
    </lineage>
</organism>
<keyword evidence="3" id="KW-1185">Reference proteome</keyword>
<dbReference type="OrthoDB" id="57709at2759"/>
<name>A0A8H7CFQ4_9AGAR</name>
<feature type="region of interest" description="Disordered" evidence="1">
    <location>
        <begin position="149"/>
        <end position="194"/>
    </location>
</feature>
<accession>A0A8H7CFQ4</accession>
<evidence type="ECO:0000313" key="2">
    <source>
        <dbReference type="EMBL" id="KAF7335650.1"/>
    </source>
</evidence>
<dbReference type="EMBL" id="JACAZI010000024">
    <property type="protein sequence ID" value="KAF7335650.1"/>
    <property type="molecule type" value="Genomic_DNA"/>
</dbReference>